<accession>A0A195EWF6</accession>
<organism evidence="5 6">
    <name type="scientific">Trachymyrmex septentrionalis</name>
    <dbReference type="NCBI Taxonomy" id="34720"/>
    <lineage>
        <taxon>Eukaryota</taxon>
        <taxon>Metazoa</taxon>
        <taxon>Ecdysozoa</taxon>
        <taxon>Arthropoda</taxon>
        <taxon>Hexapoda</taxon>
        <taxon>Insecta</taxon>
        <taxon>Pterygota</taxon>
        <taxon>Neoptera</taxon>
        <taxon>Endopterygota</taxon>
        <taxon>Hymenoptera</taxon>
        <taxon>Apocrita</taxon>
        <taxon>Aculeata</taxon>
        <taxon>Formicoidea</taxon>
        <taxon>Formicidae</taxon>
        <taxon>Myrmicinae</taxon>
        <taxon>Trachymyrmex</taxon>
    </lineage>
</organism>
<feature type="repeat" description="ANK" evidence="3">
    <location>
        <begin position="309"/>
        <end position="331"/>
    </location>
</feature>
<gene>
    <name evidence="5" type="ORF">ALC56_13597</name>
</gene>
<feature type="repeat" description="ANK" evidence="3">
    <location>
        <begin position="343"/>
        <end position="375"/>
    </location>
</feature>
<dbReference type="PROSITE" id="PS50297">
    <property type="entry name" value="ANK_REP_REGION"/>
    <property type="match status" value="5"/>
</dbReference>
<feature type="repeat" description="ANK" evidence="3">
    <location>
        <begin position="227"/>
        <end position="273"/>
    </location>
</feature>
<feature type="compositionally biased region" description="Basic residues" evidence="4">
    <location>
        <begin position="688"/>
        <end position="698"/>
    </location>
</feature>
<dbReference type="Proteomes" id="UP000078541">
    <property type="component" value="Unassembled WGS sequence"/>
</dbReference>
<feature type="compositionally biased region" description="Polar residues" evidence="4">
    <location>
        <begin position="1116"/>
        <end position="1137"/>
    </location>
</feature>
<dbReference type="PANTHER" id="PTHR24189:SF50">
    <property type="entry name" value="ANKYRIN REPEAT AND SOCS BOX PROTEIN 2"/>
    <property type="match status" value="1"/>
</dbReference>
<dbReference type="SUPFAM" id="SSF48403">
    <property type="entry name" value="Ankyrin repeat"/>
    <property type="match status" value="1"/>
</dbReference>
<feature type="region of interest" description="Disordered" evidence="4">
    <location>
        <begin position="1315"/>
        <end position="1340"/>
    </location>
</feature>
<feature type="compositionally biased region" description="Basic and acidic residues" evidence="4">
    <location>
        <begin position="1211"/>
        <end position="1221"/>
    </location>
</feature>
<evidence type="ECO:0000256" key="1">
    <source>
        <dbReference type="ARBA" id="ARBA00022737"/>
    </source>
</evidence>
<sequence length="1559" mass="174024">MDTKTPPIPLKSQEKPQPKKADRVADVSLPPLTPYPNHRSSKHRSSASGTSWPQDPPCAVQHQDHRKKRPYRFLCLSLSFFFSNKKKTHCFRVLHIGATPLMHACQQGDRARVLRLLKEQEETTAYRDRTLRNALHYCMDAGTGGAVAAAAPELVNAPDAEGHTPLHLAVIAGDTQLVAVLLANGADVNAKDLEGHSVLHWATVCGEAECVRLVLAAGARPSTPDLRGGSPLHYAAQCCGAAATAELAVPKKVGLKVLQTLLEFGADVNAKDEDGRQPILWAASAGSVEAVLALARAGGSAAAGTSDKDGLTALHCAASRGHARCVEVLVNLCGSHPDYVDDNGCSALHYAATLGHADATALILKLGADPNRQDRKGRTKIIVHVGSNLYILDSNYSKNLKKYFEENLTTSFRPALCAAAKGQLETLKILTQHGGSLHAKTVRGTGIGHEAVASGRIELIKWLAKKRPSTLDIATHDGKTPLHVAALHGHLDACKVLLDHGARINAVLRTSKGNSMTPLDAALYRGHRDCAKLIQMHGGTTAQQLRTHKIAPNKAKVRIKQDESSTASDSSPCRRARGHKHPELYYEERWIERRTRRKGNLKKVTRRDSRSFSEEEVRLSKISSKKNDRRARSESARRYDDNTINDHNLQKKRGRRVSTRHKEEYSNSSFESDSCDYSHDDTENGAANHRKHAKKQHEKNKSFETETKSNLRKELDDDDQSVSDDSLEVIVVKRSLEKKCEKVVSGRRSKTPRECTKETKLTKTHKRSSKKMSKSSKSKIFDKDKTTVGRDESPDKEEKSVVVEEPKHFSVEEEESGSERITESRYRRDATDSTSQETVEQVIVTAMVHKDQMPDTPKSVQKTTKEMSSNVLKKSTTVIEETKETFKDSSFSDKSKVALPHKINTHDISEEKLQQITQETIVIFLLGRLDTFESVIPSDSTLYEKQEAIEGETFDKLSDLNIFKSGSTKDLFDKEKDSFKNGNEISIKNFTVTVKHITGPDEENGKLLISEDSQQNGKMATKKTLLDDKESKALKQSDAHQTVSNLKENVESVQAICKEVKDAESKEDKDKRDDIKSLQKMQTDETQKTEALALTERSTDDDKENLDDSARGKSADLSSTESRVSTLNVEESYSPERTGSPRDKKSERIERDDGEQLETKAGDKDFRYNIDDSSSSSPKLSRSEKTRHSRPSTGRNLRTGKSSSKSSTKRHPFESSEERSLHQSAIIAVLDSPEWDEDEVDKEIREALGEDMEHETEHEEDNEIGVMRVLPSTSEEETPNTALGASRTSRIDSLPQVQSTTTSRLVTIENADGSHRERMWRKHRRDSGGRDSGIEPSPRISRIPRRRNIRCCPNTAKQQALNMETITRDVQISLRRYHLERKIFFQLMELKRLQIRHGRANEHVLVKRQSDLFQVDAFHKSGMSGPTLGVAKYDRPLTFREDQLLQTFVPKPSNARKKLIVVITQPALTPLFQYIPTIIIAVGGGVPDRADHLPKIESRGRGQMTVEVTHGEEKQVIALPTEKMDRTKRYFVTFTVRGETQDVEKAKSSCVIQRNAKSV</sequence>
<feature type="compositionally biased region" description="Polar residues" evidence="4">
    <location>
        <begin position="1191"/>
        <end position="1200"/>
    </location>
</feature>
<protein>
    <submittedName>
        <fullName evidence="5">Ankyrin-2</fullName>
    </submittedName>
</protein>
<feature type="compositionally biased region" description="Basic and acidic residues" evidence="4">
    <location>
        <begin position="630"/>
        <end position="641"/>
    </location>
</feature>
<reference evidence="5 6" key="1">
    <citation type="submission" date="2016-03" db="EMBL/GenBank/DDBJ databases">
        <title>Trachymyrmex septentrionalis WGS genome.</title>
        <authorList>
            <person name="Nygaard S."/>
            <person name="Hu H."/>
            <person name="Boomsma J."/>
            <person name="Zhang G."/>
        </authorList>
    </citation>
    <scope>NUCLEOTIDE SEQUENCE [LARGE SCALE GENOMIC DNA]</scope>
    <source>
        <strain evidence="5">Tsep2-gDNA-1</strain>
        <tissue evidence="5">Whole body</tissue>
    </source>
</reference>
<feature type="repeat" description="ANK" evidence="3">
    <location>
        <begin position="194"/>
        <end position="226"/>
    </location>
</feature>
<evidence type="ECO:0000256" key="4">
    <source>
        <dbReference type="SAM" id="MobiDB-lite"/>
    </source>
</evidence>
<dbReference type="PRINTS" id="PR01415">
    <property type="entry name" value="ANKYRIN"/>
</dbReference>
<feature type="region of interest" description="Disordered" evidence="4">
    <location>
        <begin position="740"/>
        <end position="837"/>
    </location>
</feature>
<keyword evidence="2 3" id="KW-0040">ANK repeat</keyword>
<feature type="compositionally biased region" description="Basic and acidic residues" evidence="4">
    <location>
        <begin position="606"/>
        <end position="619"/>
    </location>
</feature>
<feature type="region of interest" description="Disordered" evidence="4">
    <location>
        <begin position="1061"/>
        <end position="1222"/>
    </location>
</feature>
<evidence type="ECO:0000313" key="5">
    <source>
        <dbReference type="EMBL" id="KYN32219.1"/>
    </source>
</evidence>
<dbReference type="PROSITE" id="PS50088">
    <property type="entry name" value="ANK_REPEAT"/>
    <property type="match status" value="6"/>
</dbReference>
<dbReference type="SMART" id="SM00248">
    <property type="entry name" value="ANK"/>
    <property type="match status" value="11"/>
</dbReference>
<name>A0A195EWF6_9HYME</name>
<dbReference type="InterPro" id="IPR002110">
    <property type="entry name" value="Ankyrin_rpt"/>
</dbReference>
<evidence type="ECO:0000313" key="6">
    <source>
        <dbReference type="Proteomes" id="UP000078541"/>
    </source>
</evidence>
<dbReference type="Pfam" id="PF13637">
    <property type="entry name" value="Ank_4"/>
    <property type="match status" value="1"/>
</dbReference>
<feature type="region of interest" description="Disordered" evidence="4">
    <location>
        <begin position="555"/>
        <end position="580"/>
    </location>
</feature>
<keyword evidence="6" id="KW-1185">Reference proteome</keyword>
<dbReference type="Pfam" id="PF12796">
    <property type="entry name" value="Ank_2"/>
    <property type="match status" value="3"/>
</dbReference>
<dbReference type="PANTHER" id="PTHR24189">
    <property type="entry name" value="MYOTROPHIN"/>
    <property type="match status" value="1"/>
</dbReference>
<dbReference type="InterPro" id="IPR036770">
    <property type="entry name" value="Ankyrin_rpt-contain_sf"/>
</dbReference>
<feature type="compositionally biased region" description="Basic and acidic residues" evidence="4">
    <location>
        <begin position="1157"/>
        <end position="1170"/>
    </location>
</feature>
<feature type="repeat" description="ANK" evidence="3">
    <location>
        <begin position="477"/>
        <end position="509"/>
    </location>
</feature>
<feature type="compositionally biased region" description="Basic residues" evidence="4">
    <location>
        <begin position="762"/>
        <end position="777"/>
    </location>
</feature>
<keyword evidence="1" id="KW-0677">Repeat</keyword>
<feature type="region of interest" description="Disordered" evidence="4">
    <location>
        <begin position="600"/>
        <end position="723"/>
    </location>
</feature>
<feature type="region of interest" description="Disordered" evidence="4">
    <location>
        <begin position="1"/>
        <end position="64"/>
    </location>
</feature>
<feature type="compositionally biased region" description="Basic and acidic residues" evidence="4">
    <location>
        <begin position="699"/>
        <end position="715"/>
    </location>
</feature>
<dbReference type="Gene3D" id="1.25.40.20">
    <property type="entry name" value="Ankyrin repeat-containing domain"/>
    <property type="match status" value="4"/>
</dbReference>
<feature type="compositionally biased region" description="Basic and acidic residues" evidence="4">
    <location>
        <begin position="12"/>
        <end position="25"/>
    </location>
</feature>
<proteinExistence type="predicted"/>
<dbReference type="EMBL" id="KQ981954">
    <property type="protein sequence ID" value="KYN32219.1"/>
    <property type="molecule type" value="Genomic_DNA"/>
</dbReference>
<evidence type="ECO:0000256" key="3">
    <source>
        <dbReference type="PROSITE-ProRule" id="PRU00023"/>
    </source>
</evidence>
<dbReference type="InterPro" id="IPR050745">
    <property type="entry name" value="Multifunctional_regulatory"/>
</dbReference>
<feature type="repeat" description="ANK" evidence="3">
    <location>
        <begin position="161"/>
        <end position="193"/>
    </location>
</feature>
<feature type="compositionally biased region" description="Basic and acidic residues" evidence="4">
    <location>
        <begin position="779"/>
        <end position="831"/>
    </location>
</feature>
<evidence type="ECO:0000256" key="2">
    <source>
        <dbReference type="ARBA" id="ARBA00023043"/>
    </source>
</evidence>
<feature type="compositionally biased region" description="Basic and acidic residues" evidence="4">
    <location>
        <begin position="1061"/>
        <end position="1088"/>
    </location>
</feature>
<feature type="region of interest" description="Disordered" evidence="4">
    <location>
        <begin position="1002"/>
        <end position="1021"/>
    </location>
</feature>
<dbReference type="STRING" id="34720.A0A195EWF6"/>
<feature type="compositionally biased region" description="Basic residues" evidence="4">
    <location>
        <begin position="650"/>
        <end position="659"/>
    </location>
</feature>
<feature type="compositionally biased region" description="Basic and acidic residues" evidence="4">
    <location>
        <begin position="751"/>
        <end position="761"/>
    </location>
</feature>
<feature type="compositionally biased region" description="Basic and acidic residues" evidence="4">
    <location>
        <begin position="1139"/>
        <end position="1151"/>
    </location>
</feature>